<dbReference type="Pfam" id="PF09719">
    <property type="entry name" value="C_GCAxxG_C_C"/>
    <property type="match status" value="1"/>
</dbReference>
<reference evidence="1 2" key="1">
    <citation type="submission" date="2018-09" db="EMBL/GenBank/DDBJ databases">
        <authorList>
            <person name="Postec A."/>
        </authorList>
    </citation>
    <scope>NUCLEOTIDE SEQUENCE [LARGE SCALE GENOMIC DNA]</scope>
    <source>
        <strain evidence="1">70B-A</strain>
    </source>
</reference>
<dbReference type="NCBIfam" id="TIGR01909">
    <property type="entry name" value="C_GCAxxG_C_C"/>
    <property type="match status" value="1"/>
</dbReference>
<proteinExistence type="predicted"/>
<dbReference type="RefSeq" id="WP_125135648.1">
    <property type="nucleotide sequence ID" value="NZ_LR130778.1"/>
</dbReference>
<dbReference type="SUPFAM" id="SSF48695">
    <property type="entry name" value="Multiheme cytochromes"/>
    <property type="match status" value="1"/>
</dbReference>
<accession>A0A3P7PAY2</accession>
<dbReference type="InterPro" id="IPR010181">
    <property type="entry name" value="CGCAxxGCC_motif"/>
</dbReference>
<evidence type="ECO:0000313" key="2">
    <source>
        <dbReference type="Proteomes" id="UP000279029"/>
    </source>
</evidence>
<organism evidence="1 2">
    <name type="scientific">Petrocella atlantisensis</name>
    <dbReference type="NCBI Taxonomy" id="2173034"/>
    <lineage>
        <taxon>Bacteria</taxon>
        <taxon>Bacillati</taxon>
        <taxon>Bacillota</taxon>
        <taxon>Clostridia</taxon>
        <taxon>Lachnospirales</taxon>
        <taxon>Vallitaleaceae</taxon>
        <taxon>Petrocella</taxon>
    </lineage>
</organism>
<name>A0A3P7PAY2_9FIRM</name>
<dbReference type="EMBL" id="LR130778">
    <property type="protein sequence ID" value="VDN46078.1"/>
    <property type="molecule type" value="Genomic_DNA"/>
</dbReference>
<dbReference type="OrthoDB" id="9791535at2"/>
<sequence length="146" mass="15718">MTKNENALELFACGYNCAQSVLGAFCEELGVNKETAFKIASGFGGGMRQGEVCGAVTGALMAIGLKEGFYEEGDVTGKAHIAEKIIAFESMFEEKNGSILCKTLLGYNPSIESDLKIIKEKGLFTSLCPKFIDDGVLMTEKVLLNR</sequence>
<protein>
    <recommendedName>
        <fullName evidence="3">C_GCAxxG_C_C family protein</fullName>
    </recommendedName>
</protein>
<dbReference type="Proteomes" id="UP000279029">
    <property type="component" value="Chromosome"/>
</dbReference>
<evidence type="ECO:0000313" key="1">
    <source>
        <dbReference type="EMBL" id="VDN46078.1"/>
    </source>
</evidence>
<dbReference type="InterPro" id="IPR036280">
    <property type="entry name" value="Multihaem_cyt_sf"/>
</dbReference>
<keyword evidence="2" id="KW-1185">Reference proteome</keyword>
<dbReference type="AlphaFoldDB" id="A0A3P7PAY2"/>
<dbReference type="KEGG" id="cbar:PATL70BA_0234"/>
<evidence type="ECO:0008006" key="3">
    <source>
        <dbReference type="Google" id="ProtNLM"/>
    </source>
</evidence>
<gene>
    <name evidence="1" type="ORF">PATL70BA_0234</name>
</gene>